<name>A0A2A2HBC7_9EURY</name>
<evidence type="ECO:0000256" key="3">
    <source>
        <dbReference type="PIRNR" id="PIRNR003137"/>
    </source>
</evidence>
<reference evidence="4 5" key="1">
    <citation type="journal article" date="2017" name="BMC Genomics">
        <title>Genomic analysis of methanogenic archaea reveals a shift towards energy conservation.</title>
        <authorList>
            <person name="Gilmore S.P."/>
            <person name="Henske J.K."/>
            <person name="Sexton J.A."/>
            <person name="Solomon K.V."/>
            <person name="Seppala S."/>
            <person name="Yoo J.I."/>
            <person name="Huyett L.M."/>
            <person name="Pressman A."/>
            <person name="Cogan J.Z."/>
            <person name="Kivenson V."/>
            <person name="Peng X."/>
            <person name="Tan Y."/>
            <person name="Valentine D.L."/>
            <person name="O'Malley M.A."/>
        </authorList>
    </citation>
    <scope>NUCLEOTIDE SEQUENCE [LARGE SCALE GENOMIC DNA]</scope>
    <source>
        <strain evidence="4 5">1R-7</strain>
    </source>
</reference>
<dbReference type="RefSeq" id="WP_095609418.1">
    <property type="nucleotide sequence ID" value="NZ_CAUHCB010000008.1"/>
</dbReference>
<keyword evidence="1 3" id="KW-0484">Methanogenesis</keyword>
<dbReference type="InterPro" id="IPR007687">
    <property type="entry name" value="Me_CoM_Rdtase_prot-C"/>
</dbReference>
<dbReference type="GO" id="GO:0015948">
    <property type="term" value="P:methanogenesis"/>
    <property type="evidence" value="ECO:0007669"/>
    <property type="project" value="UniProtKB-UniRule"/>
</dbReference>
<accession>A0A2A2HBC7</accession>
<gene>
    <name evidence="4" type="ORF">ASJ82_04945</name>
</gene>
<sequence length="212" mass="23126">MIGRFTHIVDCRETRGIGEGGGIAQRGTYAKSGNELVCVAMSPGHRHITKPVCEITFALREAHIETSTLVLNAGSGVPKDAPGGGGSGLFGVTPKEVLQMEKHNIILFHFGGVKNHIVYKARHALRNLTKPIIIIAQYPLDFEDFAKVGINTKAVRPEKSESKATIVEIITDVIRGESCTQQKLDEIIDKVNQTIVDYGGMGERLTENHQVK</sequence>
<comment type="subunit">
    <text evidence="2 3">MCR is composed of three subunits: alpha, beta, and gamma. The function of proteins C and D is not known.</text>
</comment>
<dbReference type="Proteomes" id="UP000217528">
    <property type="component" value="Unassembled WGS sequence"/>
</dbReference>
<dbReference type="PIRSF" id="PIRSF003137">
    <property type="entry name" value="McrC"/>
    <property type="match status" value="1"/>
</dbReference>
<keyword evidence="5" id="KW-1185">Reference proteome</keyword>
<proteinExistence type="predicted"/>
<organism evidence="4 5">
    <name type="scientific">Methanosphaera cuniculi</name>
    <dbReference type="NCBI Taxonomy" id="1077256"/>
    <lineage>
        <taxon>Archaea</taxon>
        <taxon>Methanobacteriati</taxon>
        <taxon>Methanobacteriota</taxon>
        <taxon>Methanomada group</taxon>
        <taxon>Methanobacteria</taxon>
        <taxon>Methanobacteriales</taxon>
        <taxon>Methanobacteriaceae</taxon>
        <taxon>Methanosphaera</taxon>
    </lineage>
</organism>
<evidence type="ECO:0000313" key="5">
    <source>
        <dbReference type="Proteomes" id="UP000217528"/>
    </source>
</evidence>
<comment type="caution">
    <text evidence="4">The sequence shown here is derived from an EMBL/GenBank/DDBJ whole genome shotgun (WGS) entry which is preliminary data.</text>
</comment>
<dbReference type="AlphaFoldDB" id="A0A2A2HBC7"/>
<dbReference type="NCBIfam" id="TIGR03264">
    <property type="entry name" value="met_CoM_red_C"/>
    <property type="match status" value="1"/>
</dbReference>
<evidence type="ECO:0000256" key="1">
    <source>
        <dbReference type="ARBA" id="ARBA00022994"/>
    </source>
</evidence>
<dbReference type="EMBL" id="LMVN01000029">
    <property type="protein sequence ID" value="PAV06564.1"/>
    <property type="molecule type" value="Genomic_DNA"/>
</dbReference>
<protein>
    <recommendedName>
        <fullName evidence="3">Methyl-coenzyme M reductase operon protein C</fullName>
    </recommendedName>
</protein>
<dbReference type="OrthoDB" id="113954at2157"/>
<evidence type="ECO:0000313" key="4">
    <source>
        <dbReference type="EMBL" id="PAV06564.1"/>
    </source>
</evidence>
<evidence type="ECO:0000256" key="2">
    <source>
        <dbReference type="ARBA" id="ARBA00025920"/>
    </source>
</evidence>